<keyword evidence="3" id="KW-0843">Virulence</keyword>
<organism evidence="7 8">
    <name type="scientific">Alternaria panax</name>
    <dbReference type="NCBI Taxonomy" id="48097"/>
    <lineage>
        <taxon>Eukaryota</taxon>
        <taxon>Fungi</taxon>
        <taxon>Dikarya</taxon>
        <taxon>Ascomycota</taxon>
        <taxon>Pezizomycotina</taxon>
        <taxon>Dothideomycetes</taxon>
        <taxon>Pleosporomycetidae</taxon>
        <taxon>Pleosporales</taxon>
        <taxon>Pleosporineae</taxon>
        <taxon>Pleosporaceae</taxon>
        <taxon>Alternaria</taxon>
        <taxon>Alternaria sect. Panax</taxon>
    </lineage>
</organism>
<name>A0AAD4FAB1_9PLEO</name>
<feature type="region of interest" description="Disordered" evidence="5">
    <location>
        <begin position="698"/>
        <end position="726"/>
    </location>
</feature>
<dbReference type="PANTHER" id="PTHR43194">
    <property type="entry name" value="HYDROLASE ALPHA/BETA FOLD FAMILY"/>
    <property type="match status" value="1"/>
</dbReference>
<feature type="compositionally biased region" description="Basic and acidic residues" evidence="5">
    <location>
        <begin position="501"/>
        <end position="524"/>
    </location>
</feature>
<evidence type="ECO:0000256" key="4">
    <source>
        <dbReference type="ARBA" id="ARBA00023140"/>
    </source>
</evidence>
<dbReference type="Pfam" id="PF12697">
    <property type="entry name" value="Abhydrolase_6"/>
    <property type="match status" value="1"/>
</dbReference>
<evidence type="ECO:0000256" key="5">
    <source>
        <dbReference type="SAM" id="MobiDB-lite"/>
    </source>
</evidence>
<evidence type="ECO:0000256" key="3">
    <source>
        <dbReference type="ARBA" id="ARBA00023026"/>
    </source>
</evidence>
<dbReference type="Proteomes" id="UP001199106">
    <property type="component" value="Unassembled WGS sequence"/>
</dbReference>
<feature type="region of interest" description="Disordered" evidence="5">
    <location>
        <begin position="991"/>
        <end position="1057"/>
    </location>
</feature>
<keyword evidence="8" id="KW-1185">Reference proteome</keyword>
<dbReference type="GO" id="GO:0005777">
    <property type="term" value="C:peroxisome"/>
    <property type="evidence" value="ECO:0007669"/>
    <property type="project" value="UniProtKB-SubCell"/>
</dbReference>
<comment type="subcellular location">
    <subcellularLocation>
        <location evidence="1">Peroxisome</location>
    </subcellularLocation>
</comment>
<dbReference type="InterPro" id="IPR000073">
    <property type="entry name" value="AB_hydrolase_1"/>
</dbReference>
<feature type="region of interest" description="Disordered" evidence="5">
    <location>
        <begin position="472"/>
        <end position="535"/>
    </location>
</feature>
<proteinExistence type="inferred from homology"/>
<sequence length="1057" mass="116687">MSDWSDLTTALKGSLDKLSGLLQSDDQLKAFTTSDAIEKDVTFGIKSSGSDNSLLITVTNGGAKASTGASKDALFTLSALPEQWKEHFKEVPAMPYQSYWGMFGMNIKQKGIEVLGDQTAFAQWTHVWRRVLELTHDAHCGPMKEDEQPEPERDFLTGKYTYLEAPVWGRCKIFYEYSGEGKQPIVFLHTAGSDSRQYHGVMNDAKMRKKCIMYAFDLPGHGRSFPSKKYAPGAHTNTEDSYVGMITAFVKGLGLRRPIICGASMAGQVCLAVAIRHREVGAAGVIPLQGSEYLNMERQWHDRSPLVNQSLFNPEWVYGMMSPITPHVNKQLIWHLYSAQAYGIFHGDLDFYFGGWDGRSRVASIDTQNCPVYMLTGEYDWSNTPEMGQKTAGKIPGAIHKSMPDLGHFPATENPAKFVPHLIEAIDHIQKDPTRYPEEYPGYCSYRHDVSGHAAPVKDGDLGKAARRALRDGSLPDVDHDQAVDSESIKANEQENELDSESVKAHERANELEREEHFRSETAHEQPLFNNGVPPPMTSIGHAVPIRKFLRAPPNIRSGAVNFGSHERTNRLEKEHKIVQRESFQPPSSNNGRPPPVSESSRINEEPQLVPPNARSELREHTARLARDNLIAARASRERLSSNNRHYDARTELPPIPSLPSAPHHIPATNGSRALEQLHRSVGLLTDHDIPPSLKKLTPGGLSLQLPPHQPINPGTPSSASRNTPLRPEATLFEGQALIPETPPSLVPDNNTQPSASANNSLRSEATPFERRALFPYTPPSIPQNNFINAWDGSVLNGSPANNHGGAFGNPPPPTDNRIGAGNIYQNPFSGQWLNSAGQEVACPFIKYPPNPPMTKNAEAFHRERQQEEAARAASGREPLPPPHNLPGQLPSANPNAPAISTDLVRHRPELPNAFDLATKKRQQEQQERVAMNLPPLPIPPPIQAPHRNQYSEAIRVPMAFGIPVAQLQQAPNTPNASVIERQRRAAIVERQRQEEEARRRAEEKARRRAEWQNNSRYSHGMGWLPGSTKDKSGGLGSRGGHVRGKKDGGGGIGGGA</sequence>
<comment type="similarity">
    <text evidence="2">Belongs to the AB hydrolase superfamily. AKT2 hydrolase family.</text>
</comment>
<comment type="caution">
    <text evidence="7">The sequence shown here is derived from an EMBL/GenBank/DDBJ whole genome shotgun (WGS) entry which is preliminary data.</text>
</comment>
<feature type="compositionally biased region" description="Basic and acidic residues" evidence="5">
    <location>
        <begin position="477"/>
        <end position="493"/>
    </location>
</feature>
<dbReference type="SUPFAM" id="SSF53474">
    <property type="entry name" value="alpha/beta-Hydrolases"/>
    <property type="match status" value="1"/>
</dbReference>
<evidence type="ECO:0000256" key="2">
    <source>
        <dbReference type="ARBA" id="ARBA00005668"/>
    </source>
</evidence>
<protein>
    <recommendedName>
        <fullName evidence="6">AB hydrolase-1 domain-containing protein</fullName>
    </recommendedName>
</protein>
<feature type="domain" description="AB hydrolase-1" evidence="6">
    <location>
        <begin position="185"/>
        <end position="419"/>
    </location>
</feature>
<evidence type="ECO:0000259" key="6">
    <source>
        <dbReference type="Pfam" id="PF12697"/>
    </source>
</evidence>
<feature type="compositionally biased region" description="Polar residues" evidence="5">
    <location>
        <begin position="748"/>
        <end position="764"/>
    </location>
</feature>
<accession>A0AAD4FAB1</accession>
<dbReference type="InterPro" id="IPR029058">
    <property type="entry name" value="AB_hydrolase_fold"/>
</dbReference>
<feature type="region of interest" description="Disordered" evidence="5">
    <location>
        <begin position="580"/>
        <end position="616"/>
    </location>
</feature>
<feature type="compositionally biased region" description="Polar residues" evidence="5">
    <location>
        <begin position="582"/>
        <end position="592"/>
    </location>
</feature>
<feature type="compositionally biased region" description="Polar residues" evidence="5">
    <location>
        <begin position="713"/>
        <end position="724"/>
    </location>
</feature>
<keyword evidence="4" id="KW-0576">Peroxisome</keyword>
<evidence type="ECO:0000313" key="7">
    <source>
        <dbReference type="EMBL" id="KAG9186382.1"/>
    </source>
</evidence>
<evidence type="ECO:0000256" key="1">
    <source>
        <dbReference type="ARBA" id="ARBA00004275"/>
    </source>
</evidence>
<dbReference type="AlphaFoldDB" id="A0AAD4FAB1"/>
<dbReference type="InterPro" id="IPR050228">
    <property type="entry name" value="Carboxylesterase_BioH"/>
</dbReference>
<reference evidence="7" key="1">
    <citation type="submission" date="2021-07" db="EMBL/GenBank/DDBJ databases">
        <title>Genome Resource of American Ginseng Black Spot Pathogen Alternaria panax.</title>
        <authorList>
            <person name="Qiu C."/>
            <person name="Wang W."/>
            <person name="Liu Z."/>
        </authorList>
    </citation>
    <scope>NUCLEOTIDE SEQUENCE</scope>
    <source>
        <strain evidence="7">BNCC115425</strain>
    </source>
</reference>
<dbReference type="EMBL" id="JAANER010000009">
    <property type="protein sequence ID" value="KAG9186382.1"/>
    <property type="molecule type" value="Genomic_DNA"/>
</dbReference>
<evidence type="ECO:0000313" key="8">
    <source>
        <dbReference type="Proteomes" id="UP001199106"/>
    </source>
</evidence>
<feature type="region of interest" description="Disordered" evidence="5">
    <location>
        <begin position="740"/>
        <end position="764"/>
    </location>
</feature>
<dbReference type="Gene3D" id="3.40.50.1820">
    <property type="entry name" value="alpha/beta hydrolase"/>
    <property type="match status" value="1"/>
</dbReference>
<gene>
    <name evidence="7" type="ORF">G6011_02938</name>
</gene>
<feature type="compositionally biased region" description="Basic and acidic residues" evidence="5">
    <location>
        <begin position="991"/>
        <end position="1011"/>
    </location>
</feature>
<dbReference type="PANTHER" id="PTHR43194:SF2">
    <property type="entry name" value="PEROXISOMAL MEMBRANE PROTEIN LPX1"/>
    <property type="match status" value="1"/>
</dbReference>
<feature type="region of interest" description="Disordered" evidence="5">
    <location>
        <begin position="863"/>
        <end position="900"/>
    </location>
</feature>